<accession>A0A645CM00</accession>
<sequence length="346" mass="37241">MNLPDGGVLGHQLAFPLPQRRDVAAQHHGGCPLLVLGQWQDPQPDAGLRLLDRYLPGGVRRIPGLGTLAFMIELHGQRRQQLTHILADKVAGGAQPANTADRVRGAVSDGGVGIDPYQPVSHPRAGRRIAGGIHRELAVPQHLAQHVGDRQIGVLQSTGGTYPHAIGMTLDDRDALVVADDRDGPGVHRYTGAQIVVAGLHDLVAEISGGHHRVRLVADLLAHHIILKRGGTGRRANLGTGPEDVLVAGVGKPQDQVGEARVSEQVPLARQRVEPFPVGLIEPAVGVHHLRQAPHALHHRRLPPSARHHIPPCGAGRRPPPWPAMGASRRSRRARWPADRRFGIRC</sequence>
<organism evidence="2">
    <name type="scientific">bioreactor metagenome</name>
    <dbReference type="NCBI Taxonomy" id="1076179"/>
    <lineage>
        <taxon>unclassified sequences</taxon>
        <taxon>metagenomes</taxon>
        <taxon>ecological metagenomes</taxon>
    </lineage>
</organism>
<dbReference type="AlphaFoldDB" id="A0A645CM00"/>
<feature type="region of interest" description="Disordered" evidence="1">
    <location>
        <begin position="312"/>
        <end position="336"/>
    </location>
</feature>
<evidence type="ECO:0000256" key="1">
    <source>
        <dbReference type="SAM" id="MobiDB-lite"/>
    </source>
</evidence>
<gene>
    <name evidence="2" type="ORF">SDC9_125090</name>
</gene>
<proteinExistence type="predicted"/>
<name>A0A645CM00_9ZZZZ</name>
<protein>
    <submittedName>
        <fullName evidence="2">Uncharacterized protein</fullName>
    </submittedName>
</protein>
<dbReference type="EMBL" id="VSSQ01028375">
    <property type="protein sequence ID" value="MPM78080.1"/>
    <property type="molecule type" value="Genomic_DNA"/>
</dbReference>
<reference evidence="2" key="1">
    <citation type="submission" date="2019-08" db="EMBL/GenBank/DDBJ databases">
        <authorList>
            <person name="Kucharzyk K."/>
            <person name="Murdoch R.W."/>
            <person name="Higgins S."/>
            <person name="Loffler F."/>
        </authorList>
    </citation>
    <scope>NUCLEOTIDE SEQUENCE</scope>
</reference>
<evidence type="ECO:0000313" key="2">
    <source>
        <dbReference type="EMBL" id="MPM78080.1"/>
    </source>
</evidence>
<comment type="caution">
    <text evidence="2">The sequence shown here is derived from an EMBL/GenBank/DDBJ whole genome shotgun (WGS) entry which is preliminary data.</text>
</comment>